<evidence type="ECO:0000256" key="6">
    <source>
        <dbReference type="ARBA" id="ARBA00022630"/>
    </source>
</evidence>
<dbReference type="InterPro" id="IPR000447">
    <property type="entry name" value="G3P_DH_FAD-dep"/>
</dbReference>
<comment type="catalytic activity">
    <reaction evidence="10 11">
        <text>a quinone + sn-glycerol 3-phosphate = dihydroxyacetone phosphate + a quinol</text>
        <dbReference type="Rhea" id="RHEA:18977"/>
        <dbReference type="ChEBI" id="CHEBI:24646"/>
        <dbReference type="ChEBI" id="CHEBI:57597"/>
        <dbReference type="ChEBI" id="CHEBI:57642"/>
        <dbReference type="ChEBI" id="CHEBI:132124"/>
        <dbReference type="EC" id="1.1.5.3"/>
    </reaction>
</comment>
<dbReference type="Proteomes" id="UP000554965">
    <property type="component" value="Unassembled WGS sequence"/>
</dbReference>
<keyword evidence="6 11" id="KW-0285">Flavoprotein</keyword>
<dbReference type="GO" id="GO:0006071">
    <property type="term" value="P:glycerol metabolic process"/>
    <property type="evidence" value="ECO:0007669"/>
    <property type="project" value="UniProtKB-KW"/>
</dbReference>
<dbReference type="PRINTS" id="PR01001">
    <property type="entry name" value="FADG3PDH"/>
</dbReference>
<dbReference type="Pfam" id="PF01266">
    <property type="entry name" value="DAO"/>
    <property type="match status" value="1"/>
</dbReference>
<feature type="domain" description="FAD dependent oxidoreductase" evidence="12">
    <location>
        <begin position="37"/>
        <end position="390"/>
    </location>
</feature>
<evidence type="ECO:0000256" key="10">
    <source>
        <dbReference type="ARBA" id="ARBA00049055"/>
    </source>
</evidence>
<evidence type="ECO:0000256" key="7">
    <source>
        <dbReference type="ARBA" id="ARBA00022798"/>
    </source>
</evidence>
<dbReference type="PROSITE" id="PS00978">
    <property type="entry name" value="FAD_G3PDH_2"/>
    <property type="match status" value="1"/>
</dbReference>
<dbReference type="SUPFAM" id="SSF51905">
    <property type="entry name" value="FAD/NAD(P)-binding domain"/>
    <property type="match status" value="1"/>
</dbReference>
<dbReference type="GO" id="GO:0004368">
    <property type="term" value="F:glycerol-3-phosphate dehydrogenase (quinone) activity"/>
    <property type="evidence" value="ECO:0007669"/>
    <property type="project" value="UniProtKB-EC"/>
</dbReference>
<keyword evidence="15" id="KW-1185">Reference proteome</keyword>
<dbReference type="Gene3D" id="3.50.50.60">
    <property type="entry name" value="FAD/NAD(P)-binding domain"/>
    <property type="match status" value="1"/>
</dbReference>
<evidence type="ECO:0000256" key="2">
    <source>
        <dbReference type="ARBA" id="ARBA00004496"/>
    </source>
</evidence>
<dbReference type="InterPro" id="IPR006076">
    <property type="entry name" value="FAD-dep_OxRdtase"/>
</dbReference>
<accession>A0A7Z7N8J9</accession>
<name>A0A7Z7N8J9_9MYCO</name>
<evidence type="ECO:0000256" key="3">
    <source>
        <dbReference type="ARBA" id="ARBA00007330"/>
    </source>
</evidence>
<protein>
    <recommendedName>
        <fullName evidence="4 11">Glycerol-3-phosphate dehydrogenase</fullName>
        <ecNumber evidence="4 11">1.1.5.3</ecNumber>
    </recommendedName>
</protein>
<feature type="domain" description="Alpha-glycerophosphate oxidase C-terminal" evidence="13">
    <location>
        <begin position="413"/>
        <end position="537"/>
    </location>
</feature>
<evidence type="ECO:0000313" key="15">
    <source>
        <dbReference type="Proteomes" id="UP000554965"/>
    </source>
</evidence>
<dbReference type="RefSeq" id="WP_186241910.1">
    <property type="nucleotide sequence ID" value="NZ_OCTY01000002.1"/>
</dbReference>
<dbReference type="GO" id="GO:0009331">
    <property type="term" value="C:glycerol-3-phosphate dehydrogenase (FAD) complex"/>
    <property type="evidence" value="ECO:0007669"/>
    <property type="project" value="UniProtKB-UniRule"/>
</dbReference>
<sequence>MSNPIPGPESDQVWSAASLGPEQRALAWERLGTEQFDVVVIGGGVVGSGCALDAATRGLKVALVEARDFASGTSSRSSKMFHGGLRYLEQLEFGLVREALYERELSLTTLAPHLVKPLPFLFPLTKRWWERPYIAAGIFLYDSLGGAKSVPAQKHMTRAGALRLSPGLKRSSLIGGIRYYDTVVDDARHTMTVARTAAHYGAVVRCSTQVVALLREGDRVIGVRVRDSEDGSVTEVRGHVVINATGVWTDEIQALSKQRGRFQVRASKGVHVVVPRDRIVSDVAIILRTEKSVMFVIPWGSHWIIGTTDTDWNLDLAHPAATKADIDYILKTVNTVLATPLTHADIDGVYAGLRPLLAGESDDTSKLSREHAVAVPAAGLVAIAGGKYTTYRVMAADAVDAAAEFIPARVATSITQKVPLVGADGYFALINQTENVGATRGLHPYRVRHLLDRYGSLIDEVLALAAKDPSLLGPIKEAPGYLKVEALYAVTAEGALHLEDILARRMRISIEYPHRGVDCAREVAELVAPVLGWSAADTDREVANYRARVEAGILSQAQPDDVSADMLRASAPEARAEILEPVPLS</sequence>
<dbReference type="InterPro" id="IPR036188">
    <property type="entry name" value="FAD/NAD-bd_sf"/>
</dbReference>
<dbReference type="PROSITE" id="PS00977">
    <property type="entry name" value="FAD_G3PDH_1"/>
    <property type="match status" value="1"/>
</dbReference>
<dbReference type="Gene3D" id="3.30.9.10">
    <property type="entry name" value="D-Amino Acid Oxidase, subunit A, domain 2"/>
    <property type="match status" value="1"/>
</dbReference>
<evidence type="ECO:0000256" key="5">
    <source>
        <dbReference type="ARBA" id="ARBA00022490"/>
    </source>
</evidence>
<dbReference type="Gene3D" id="1.10.8.870">
    <property type="entry name" value="Alpha-glycerophosphate oxidase, cap domain"/>
    <property type="match status" value="1"/>
</dbReference>
<keyword evidence="8" id="KW-0274">FAD</keyword>
<keyword evidence="5" id="KW-0963">Cytoplasm</keyword>
<dbReference type="PANTHER" id="PTHR11985">
    <property type="entry name" value="GLYCEROL-3-PHOSPHATE DEHYDROGENASE"/>
    <property type="match status" value="1"/>
</dbReference>
<comment type="similarity">
    <text evidence="3 11">Belongs to the FAD-dependent glycerol-3-phosphate dehydrogenase family.</text>
</comment>
<dbReference type="EC" id="1.1.5.3" evidence="4 11"/>
<dbReference type="InterPro" id="IPR031656">
    <property type="entry name" value="DAO_C"/>
</dbReference>
<dbReference type="GO" id="GO:0046168">
    <property type="term" value="P:glycerol-3-phosphate catabolic process"/>
    <property type="evidence" value="ECO:0007669"/>
    <property type="project" value="TreeGrafter"/>
</dbReference>
<dbReference type="PANTHER" id="PTHR11985:SF31">
    <property type="entry name" value="GLYCEROL-3-PHOSPHATE DEHYDROGENASE 2"/>
    <property type="match status" value="1"/>
</dbReference>
<dbReference type="EMBL" id="OCTY01000002">
    <property type="protein sequence ID" value="SOJ53714.1"/>
    <property type="molecule type" value="Genomic_DNA"/>
</dbReference>
<evidence type="ECO:0000259" key="13">
    <source>
        <dbReference type="Pfam" id="PF16901"/>
    </source>
</evidence>
<dbReference type="AlphaFoldDB" id="A0A7Z7N8J9"/>
<evidence type="ECO:0000256" key="11">
    <source>
        <dbReference type="RuleBase" id="RU361217"/>
    </source>
</evidence>
<dbReference type="Pfam" id="PF16901">
    <property type="entry name" value="DAO_C"/>
    <property type="match status" value="1"/>
</dbReference>
<comment type="caution">
    <text evidence="14">The sequence shown here is derived from an EMBL/GenBank/DDBJ whole genome shotgun (WGS) entry which is preliminary data.</text>
</comment>
<comment type="cofactor">
    <cofactor evidence="1 11">
        <name>FAD</name>
        <dbReference type="ChEBI" id="CHEBI:57692"/>
    </cofactor>
</comment>
<organism evidence="14 15">
    <name type="scientific">Mycobacterium simulans</name>
    <dbReference type="NCBI Taxonomy" id="627089"/>
    <lineage>
        <taxon>Bacteria</taxon>
        <taxon>Bacillati</taxon>
        <taxon>Actinomycetota</taxon>
        <taxon>Actinomycetes</taxon>
        <taxon>Mycobacteriales</taxon>
        <taxon>Mycobacteriaceae</taxon>
        <taxon>Mycobacterium</taxon>
    </lineage>
</organism>
<evidence type="ECO:0000313" key="14">
    <source>
        <dbReference type="EMBL" id="SOJ53714.1"/>
    </source>
</evidence>
<gene>
    <name evidence="14" type="primary">glpD2</name>
    <name evidence="14" type="ORF">MSIMFB_01213</name>
</gene>
<keyword evidence="9 11" id="KW-0560">Oxidoreductase</keyword>
<keyword evidence="7" id="KW-0319">Glycerol metabolism</keyword>
<evidence type="ECO:0000256" key="4">
    <source>
        <dbReference type="ARBA" id="ARBA00013029"/>
    </source>
</evidence>
<proteinExistence type="inferred from homology"/>
<dbReference type="FunFam" id="1.10.8.870:FF:000003">
    <property type="entry name" value="Glycerol-3-phosphate dehydrogenase"/>
    <property type="match status" value="1"/>
</dbReference>
<reference evidence="14 15" key="1">
    <citation type="submission" date="2017-10" db="EMBL/GenBank/DDBJ databases">
        <authorList>
            <consortium name="Urmite Genomes"/>
        </authorList>
    </citation>
    <scope>NUCLEOTIDE SEQUENCE [LARGE SCALE GENOMIC DNA]</scope>
    <source>
        <strain evidence="14 15">FB-527</strain>
    </source>
</reference>
<evidence type="ECO:0000259" key="12">
    <source>
        <dbReference type="Pfam" id="PF01266"/>
    </source>
</evidence>
<evidence type="ECO:0000256" key="8">
    <source>
        <dbReference type="ARBA" id="ARBA00022827"/>
    </source>
</evidence>
<evidence type="ECO:0000256" key="9">
    <source>
        <dbReference type="ARBA" id="ARBA00023002"/>
    </source>
</evidence>
<comment type="subcellular location">
    <subcellularLocation>
        <location evidence="2">Cytoplasm</location>
    </subcellularLocation>
</comment>
<evidence type="ECO:0000256" key="1">
    <source>
        <dbReference type="ARBA" id="ARBA00001974"/>
    </source>
</evidence>
<dbReference type="InterPro" id="IPR038299">
    <property type="entry name" value="DAO_C_sf"/>
</dbReference>